<dbReference type="EMBL" id="WTVH01000030">
    <property type="protein sequence ID" value="NMF94484.1"/>
    <property type="molecule type" value="Genomic_DNA"/>
</dbReference>
<feature type="domain" description="FAD-binding PCMH-type" evidence="4">
    <location>
        <begin position="1"/>
        <end position="179"/>
    </location>
</feature>
<evidence type="ECO:0000256" key="1">
    <source>
        <dbReference type="ARBA" id="ARBA00022630"/>
    </source>
</evidence>
<comment type="caution">
    <text evidence="5">The sequence shown here is derived from an EMBL/GenBank/DDBJ whole genome shotgun (WGS) entry which is preliminary data.</text>
</comment>
<dbReference type="InterPro" id="IPR002346">
    <property type="entry name" value="Mopterin_DH_FAD-bd"/>
</dbReference>
<gene>
    <name evidence="5" type="ORF">GO608_14235</name>
</gene>
<dbReference type="Proteomes" id="UP000601990">
    <property type="component" value="Unassembled WGS sequence"/>
</dbReference>
<keyword evidence="6" id="KW-1185">Reference proteome</keyword>
<evidence type="ECO:0000313" key="6">
    <source>
        <dbReference type="Proteomes" id="UP000601990"/>
    </source>
</evidence>
<dbReference type="SUPFAM" id="SSF56176">
    <property type="entry name" value="FAD-binding/transporter-associated domain-like"/>
    <property type="match status" value="1"/>
</dbReference>
<dbReference type="InterPro" id="IPR016169">
    <property type="entry name" value="FAD-bd_PCMH_sub2"/>
</dbReference>
<dbReference type="Pfam" id="PF03450">
    <property type="entry name" value="CO_deh_flav_C"/>
    <property type="match status" value="1"/>
</dbReference>
<dbReference type="SUPFAM" id="SSF55447">
    <property type="entry name" value="CO dehydrogenase flavoprotein C-terminal domain-like"/>
    <property type="match status" value="1"/>
</dbReference>
<evidence type="ECO:0000313" key="5">
    <source>
        <dbReference type="EMBL" id="NMF94484.1"/>
    </source>
</evidence>
<dbReference type="PROSITE" id="PS51387">
    <property type="entry name" value="FAD_PCMH"/>
    <property type="match status" value="1"/>
</dbReference>
<sequence length="288" mass="30038">MEAITTYLAPRRLDEALQAMADGEATVLCGGTDLAPQTESGARQYKARLLNINRVEGLGGIAADGGEIRIGATTTVAEIRRSAALAKIAPVLVEAAEHFASEQIRNAASLGGNLCNASPAGDMSPPLLVLGAAVELACWRDGAAHTRRVPLEQFFVGPGKTVKLAQELLTAVVFARPAPGFVARFRKSGPRPALEISTVSVALGARVADGRLGDVRVAMGSVAPTPLRARHVEAALEGRPLDAATVAAAVAAAAEDAKPIDDVRASAWYRSHLVKVFVEEVLDDVRGN</sequence>
<dbReference type="InterPro" id="IPR051312">
    <property type="entry name" value="Diverse_Substr_Oxidored"/>
</dbReference>
<name>A0ABX1N5D8_9RHOO</name>
<keyword evidence="3" id="KW-0560">Oxidoreductase</keyword>
<dbReference type="InterPro" id="IPR005107">
    <property type="entry name" value="CO_DH_flav_C"/>
</dbReference>
<evidence type="ECO:0000256" key="2">
    <source>
        <dbReference type="ARBA" id="ARBA00022827"/>
    </source>
</evidence>
<dbReference type="InterPro" id="IPR016167">
    <property type="entry name" value="FAD-bd_PCMH_sub1"/>
</dbReference>
<dbReference type="InterPro" id="IPR016166">
    <property type="entry name" value="FAD-bd_PCMH"/>
</dbReference>
<evidence type="ECO:0000256" key="3">
    <source>
        <dbReference type="ARBA" id="ARBA00023002"/>
    </source>
</evidence>
<dbReference type="Pfam" id="PF00941">
    <property type="entry name" value="FAD_binding_5"/>
    <property type="match status" value="1"/>
</dbReference>
<proteinExistence type="predicted"/>
<keyword evidence="1" id="KW-0285">Flavoprotein</keyword>
<dbReference type="SMART" id="SM01092">
    <property type="entry name" value="CO_deh_flav_C"/>
    <property type="match status" value="1"/>
</dbReference>
<dbReference type="InterPro" id="IPR036683">
    <property type="entry name" value="CO_DH_flav_C_dom_sf"/>
</dbReference>
<dbReference type="Gene3D" id="3.30.43.10">
    <property type="entry name" value="Uridine Diphospho-n-acetylenolpyruvylglucosamine Reductase, domain 2"/>
    <property type="match status" value="1"/>
</dbReference>
<accession>A0ABX1N5D8</accession>
<dbReference type="PANTHER" id="PTHR42659:SF2">
    <property type="entry name" value="XANTHINE DEHYDROGENASE SUBUNIT C-RELATED"/>
    <property type="match status" value="1"/>
</dbReference>
<reference evidence="5" key="1">
    <citation type="submission" date="2019-12" db="EMBL/GenBank/DDBJ databases">
        <title>Comparative genomics gives insights into the taxonomy of the Azoarcus-Aromatoleum group and reveals separate origins of nif in the plant-associated Azoarcus and non-plant-associated Aromatoleum sub-groups.</title>
        <authorList>
            <person name="Lafos M."/>
            <person name="Maluk M."/>
            <person name="Batista M."/>
            <person name="Junghare M."/>
            <person name="Carmona M."/>
            <person name="Faoro H."/>
            <person name="Cruz L.M."/>
            <person name="Battistoni F."/>
            <person name="De Souza E."/>
            <person name="Pedrosa F."/>
            <person name="Chen W.-M."/>
            <person name="Poole P.S."/>
            <person name="Dixon R.A."/>
            <person name="James E.K."/>
        </authorList>
    </citation>
    <scope>NUCLEOTIDE SEQUENCE</scope>
    <source>
        <strain evidence="5">U120</strain>
    </source>
</reference>
<dbReference type="InterPro" id="IPR036318">
    <property type="entry name" value="FAD-bd_PCMH-like_sf"/>
</dbReference>
<dbReference type="Gene3D" id="3.30.390.50">
    <property type="entry name" value="CO dehydrogenase flavoprotein, C-terminal domain"/>
    <property type="match status" value="1"/>
</dbReference>
<keyword evidence="2" id="KW-0274">FAD</keyword>
<dbReference type="PANTHER" id="PTHR42659">
    <property type="entry name" value="XANTHINE DEHYDROGENASE SUBUNIT C-RELATED"/>
    <property type="match status" value="1"/>
</dbReference>
<protein>
    <submittedName>
        <fullName evidence="5">Xanthine dehydrogenase family protein subunit M</fullName>
    </submittedName>
</protein>
<organism evidence="5 6">
    <name type="scientific">Aromatoleum buckelii</name>
    <dbReference type="NCBI Taxonomy" id="200254"/>
    <lineage>
        <taxon>Bacteria</taxon>
        <taxon>Pseudomonadati</taxon>
        <taxon>Pseudomonadota</taxon>
        <taxon>Betaproteobacteria</taxon>
        <taxon>Rhodocyclales</taxon>
        <taxon>Rhodocyclaceae</taxon>
        <taxon>Aromatoleum</taxon>
    </lineage>
</organism>
<dbReference type="Gene3D" id="3.30.465.10">
    <property type="match status" value="1"/>
</dbReference>
<evidence type="ECO:0000259" key="4">
    <source>
        <dbReference type="PROSITE" id="PS51387"/>
    </source>
</evidence>